<evidence type="ECO:0000256" key="2">
    <source>
        <dbReference type="ARBA" id="ARBA00004063"/>
    </source>
</evidence>
<comment type="function">
    <text evidence="2">Involved in the biosynthesis of 5-hydroxyectoine, called compatible solute, which helps organisms to survive extreme osmotic stress by acting as a highly soluble organic osmolyte. Catalyzes the 2-oxoglutarate-dependent selective hydroxylation of L-ectoine to yield (4S,5S)-5-hydroxyectoine.</text>
</comment>
<dbReference type="AlphaFoldDB" id="A0A2T5P5T6"/>
<evidence type="ECO:0000256" key="4">
    <source>
        <dbReference type="ARBA" id="ARBA00011738"/>
    </source>
</evidence>
<dbReference type="EMBL" id="QASN01000021">
    <property type="protein sequence ID" value="PTU73108.1"/>
    <property type="molecule type" value="Genomic_DNA"/>
</dbReference>
<reference evidence="11 12" key="1">
    <citation type="submission" date="2018-04" db="EMBL/GenBank/DDBJ databases">
        <title>Pseudomonas sp. nov., isolated from mangrove soil.</title>
        <authorList>
            <person name="Chen C."/>
        </authorList>
    </citation>
    <scope>NUCLEOTIDE SEQUENCE [LARGE SCALE GENOMIC DNA]</scope>
    <source>
        <strain evidence="11 12">TC-11</strain>
    </source>
</reference>
<evidence type="ECO:0000256" key="3">
    <source>
        <dbReference type="ARBA" id="ARBA00007851"/>
    </source>
</evidence>
<comment type="catalytic activity">
    <reaction evidence="9">
        <text>L-ectoine + 2-oxoglutarate + O2 = 5-hydroxyectoine + succinate + CO2</text>
        <dbReference type="Rhea" id="RHEA:45740"/>
        <dbReference type="ChEBI" id="CHEBI:15379"/>
        <dbReference type="ChEBI" id="CHEBI:16526"/>
        <dbReference type="ChEBI" id="CHEBI:16810"/>
        <dbReference type="ChEBI" id="CHEBI:30031"/>
        <dbReference type="ChEBI" id="CHEBI:58515"/>
        <dbReference type="ChEBI" id="CHEBI:85413"/>
        <dbReference type="EC" id="1.14.11.55"/>
    </reaction>
</comment>
<dbReference type="InterPro" id="IPR008775">
    <property type="entry name" value="Phytyl_CoA_dOase-like"/>
</dbReference>
<evidence type="ECO:0000256" key="8">
    <source>
        <dbReference type="ARBA" id="ARBA00023004"/>
    </source>
</evidence>
<organism evidence="11 12">
    <name type="scientific">Pseudomonas mangrovi</name>
    <dbReference type="NCBI Taxonomy" id="2161748"/>
    <lineage>
        <taxon>Bacteria</taxon>
        <taxon>Pseudomonadati</taxon>
        <taxon>Pseudomonadota</taxon>
        <taxon>Gammaproteobacteria</taxon>
        <taxon>Pseudomonadales</taxon>
        <taxon>Pseudomonadaceae</taxon>
        <taxon>Pseudomonas</taxon>
    </lineage>
</organism>
<keyword evidence="6" id="KW-0223">Dioxygenase</keyword>
<dbReference type="EC" id="1.14.11.55" evidence="10"/>
<dbReference type="FunFam" id="2.60.120.620:FF:000016">
    <property type="entry name" value="Ectoine hydroxylase"/>
    <property type="match status" value="1"/>
</dbReference>
<dbReference type="PANTHER" id="PTHR20883">
    <property type="entry name" value="PHYTANOYL-COA DIOXYGENASE DOMAIN CONTAINING 1"/>
    <property type="match status" value="1"/>
</dbReference>
<comment type="similarity">
    <text evidence="3">Belongs to the PhyH family. EctD subfamily.</text>
</comment>
<dbReference type="InterPro" id="IPR012774">
    <property type="entry name" value="EctD"/>
</dbReference>
<evidence type="ECO:0000256" key="10">
    <source>
        <dbReference type="NCBIfam" id="TIGR02408"/>
    </source>
</evidence>
<dbReference type="GO" id="GO:0016706">
    <property type="term" value="F:2-oxoglutarate-dependent dioxygenase activity"/>
    <property type="evidence" value="ECO:0007669"/>
    <property type="project" value="InterPro"/>
</dbReference>
<evidence type="ECO:0000256" key="9">
    <source>
        <dbReference type="ARBA" id="ARBA00049228"/>
    </source>
</evidence>
<proteinExistence type="inferred from homology"/>
<dbReference type="GO" id="GO:0005506">
    <property type="term" value="F:iron ion binding"/>
    <property type="evidence" value="ECO:0007669"/>
    <property type="project" value="UniProtKB-ARBA"/>
</dbReference>
<dbReference type="Proteomes" id="UP000244064">
    <property type="component" value="Unassembled WGS sequence"/>
</dbReference>
<evidence type="ECO:0000313" key="12">
    <source>
        <dbReference type="Proteomes" id="UP000244064"/>
    </source>
</evidence>
<dbReference type="PANTHER" id="PTHR20883:SF48">
    <property type="entry name" value="ECTOINE DIOXYGENASE"/>
    <property type="match status" value="1"/>
</dbReference>
<dbReference type="SUPFAM" id="SSF51197">
    <property type="entry name" value="Clavaminate synthase-like"/>
    <property type="match status" value="1"/>
</dbReference>
<evidence type="ECO:0000256" key="6">
    <source>
        <dbReference type="ARBA" id="ARBA00022964"/>
    </source>
</evidence>
<comment type="cofactor">
    <cofactor evidence="1">
        <name>Fe(2+)</name>
        <dbReference type="ChEBI" id="CHEBI:29033"/>
    </cofactor>
</comment>
<accession>A0A2T5P5T6</accession>
<evidence type="ECO:0000313" key="11">
    <source>
        <dbReference type="EMBL" id="PTU73108.1"/>
    </source>
</evidence>
<evidence type="ECO:0000256" key="7">
    <source>
        <dbReference type="ARBA" id="ARBA00023002"/>
    </source>
</evidence>
<name>A0A2T5P5T6_9PSED</name>
<dbReference type="NCBIfam" id="TIGR02408">
    <property type="entry name" value="ectoine_ThpD"/>
    <property type="match status" value="1"/>
</dbReference>
<comment type="caution">
    <text evidence="11">The sequence shown here is derived from an EMBL/GenBank/DDBJ whole genome shotgun (WGS) entry which is preliminary data.</text>
</comment>
<dbReference type="RefSeq" id="WP_108108952.1">
    <property type="nucleotide sequence ID" value="NZ_QASN01000021.1"/>
</dbReference>
<dbReference type="OrthoDB" id="9791262at2"/>
<dbReference type="Gene3D" id="2.60.120.620">
    <property type="entry name" value="q2cbj1_9rhob like domain"/>
    <property type="match status" value="1"/>
</dbReference>
<evidence type="ECO:0000256" key="5">
    <source>
        <dbReference type="ARBA" id="ARBA00022723"/>
    </source>
</evidence>
<keyword evidence="12" id="KW-1185">Reference proteome</keyword>
<keyword evidence="5" id="KW-0479">Metal-binding</keyword>
<evidence type="ECO:0000256" key="1">
    <source>
        <dbReference type="ARBA" id="ARBA00001954"/>
    </source>
</evidence>
<keyword evidence="8" id="KW-0408">Iron</keyword>
<protein>
    <recommendedName>
        <fullName evidence="10">Ectoine hydroxylase</fullName>
        <ecNumber evidence="10">1.14.11.55</ecNumber>
    </recommendedName>
</protein>
<comment type="subunit">
    <text evidence="4">Homodimer.</text>
</comment>
<keyword evidence="7" id="KW-0560">Oxidoreductase</keyword>
<dbReference type="Pfam" id="PF05721">
    <property type="entry name" value="PhyH"/>
    <property type="match status" value="1"/>
</dbReference>
<gene>
    <name evidence="11" type="primary">thpD</name>
    <name evidence="11" type="ORF">DBO85_17855</name>
</gene>
<sequence length="317" mass="35523">MTIGLANRLASRPANQHADLYPSRQDPEPSWQQRLDPVIWQGDRHQAPISAEQIDAFERDGYLILPELFSPAEVAVLREEIERVRQDPAVAASGKTILEPDSGAVRSVFQIHRDNPLFARVACDERIAGIARFILGGDIYVHQSRMNFKPGFNGREFYWHSDFETWHCEDGMPRMRALSCSVLLTDNQAHNGPLLLMPGSHQHYVRCVGETPENHYEKSLRKQEIGVPDQHSLSELAARHGIDSALGPAGSVVFFDCNCMHGSNGNISPDARSNLFYVYNHVDNAVQAPFCGRAPRPAFVAEREDFSPLAIGPQRYL</sequence>